<feature type="domain" description="ABC transporter" evidence="6">
    <location>
        <begin position="7"/>
        <end position="245"/>
    </location>
</feature>
<evidence type="ECO:0000256" key="3">
    <source>
        <dbReference type="ARBA" id="ARBA00022741"/>
    </source>
</evidence>
<dbReference type="SUPFAM" id="SSF52540">
    <property type="entry name" value="P-loop containing nucleoside triphosphate hydrolases"/>
    <property type="match status" value="1"/>
</dbReference>
<evidence type="ECO:0000256" key="5">
    <source>
        <dbReference type="ARBA" id="ARBA00066388"/>
    </source>
</evidence>
<dbReference type="InterPro" id="IPR003439">
    <property type="entry name" value="ABC_transporter-like_ATP-bd"/>
</dbReference>
<dbReference type="FunFam" id="3.40.50.300:FF:000425">
    <property type="entry name" value="Probable ABC transporter, ATP-binding subunit"/>
    <property type="match status" value="1"/>
</dbReference>
<dbReference type="EMBL" id="DS989856">
    <property type="protein sequence ID" value="EDX73622.1"/>
    <property type="molecule type" value="Genomic_DNA"/>
</dbReference>
<evidence type="ECO:0000256" key="1">
    <source>
        <dbReference type="ARBA" id="ARBA00004417"/>
    </source>
</evidence>
<comment type="subcellular location">
    <subcellularLocation>
        <location evidence="1">Cell inner membrane</location>
        <topology evidence="1">Peripheral membrane protein</topology>
    </subcellularLocation>
</comment>
<dbReference type="InterPro" id="IPR008995">
    <property type="entry name" value="Mo/tungstate-bd_C_term_dom"/>
</dbReference>
<dbReference type="InterPro" id="IPR013611">
    <property type="entry name" value="Transp-assoc_OB_typ2"/>
</dbReference>
<dbReference type="Pfam" id="PF00005">
    <property type="entry name" value="ABC_tran"/>
    <property type="match status" value="1"/>
</dbReference>
<dbReference type="PROSITE" id="PS50893">
    <property type="entry name" value="ABC_TRANSPORTER_2"/>
    <property type="match status" value="1"/>
</dbReference>
<dbReference type="SUPFAM" id="SSF50331">
    <property type="entry name" value="MOP-like"/>
    <property type="match status" value="1"/>
</dbReference>
<dbReference type="RefSeq" id="WP_006102828.1">
    <property type="nucleotide sequence ID" value="NZ_DS989856.1"/>
</dbReference>
<dbReference type="AlphaFoldDB" id="B4VWF4"/>
<dbReference type="Proteomes" id="UP000003835">
    <property type="component" value="Unassembled WGS sequence"/>
</dbReference>
<evidence type="ECO:0000259" key="6">
    <source>
        <dbReference type="PROSITE" id="PS50893"/>
    </source>
</evidence>
<dbReference type="InterPro" id="IPR027417">
    <property type="entry name" value="P-loop_NTPase"/>
</dbReference>
<dbReference type="STRING" id="118168.MC7420_6670"/>
<dbReference type="Pfam" id="PF08402">
    <property type="entry name" value="TOBE_2"/>
    <property type="match status" value="1"/>
</dbReference>
<dbReference type="PANTHER" id="PTHR42781:SF4">
    <property type="entry name" value="SPERMIDINE_PUTRESCINE IMPORT ATP-BINDING PROTEIN POTA"/>
    <property type="match status" value="1"/>
</dbReference>
<dbReference type="Gene3D" id="3.40.50.300">
    <property type="entry name" value="P-loop containing nucleotide triphosphate hydrolases"/>
    <property type="match status" value="1"/>
</dbReference>
<evidence type="ECO:0000256" key="4">
    <source>
        <dbReference type="ARBA" id="ARBA00022840"/>
    </source>
</evidence>
<dbReference type="OrthoDB" id="508245at2"/>
<reference evidence="7 8" key="1">
    <citation type="submission" date="2008-07" db="EMBL/GenBank/DDBJ databases">
        <authorList>
            <person name="Tandeau de Marsac N."/>
            <person name="Ferriera S."/>
            <person name="Johnson J."/>
            <person name="Kravitz S."/>
            <person name="Beeson K."/>
            <person name="Sutton G."/>
            <person name="Rogers Y.-H."/>
            <person name="Friedman R."/>
            <person name="Frazier M."/>
            <person name="Venter J.C."/>
        </authorList>
    </citation>
    <scope>NUCLEOTIDE SEQUENCE [LARGE SCALE GENOMIC DNA]</scope>
    <source>
        <strain evidence="7 8">PCC 7420</strain>
    </source>
</reference>
<dbReference type="SMART" id="SM00382">
    <property type="entry name" value="AAA"/>
    <property type="match status" value="1"/>
</dbReference>
<evidence type="ECO:0000256" key="2">
    <source>
        <dbReference type="ARBA" id="ARBA00022448"/>
    </source>
</evidence>
<dbReference type="eggNOG" id="COG3842">
    <property type="taxonomic scope" value="Bacteria"/>
</dbReference>
<sequence length="384" mass="42294">MEQAAILHLEDITKHYDQHTTPAVDRVTLTLRQGDLLGLLGPSGCGKTTLLRIVAGFERPQSGLVVLAGHPVAGSGYWTPPEQRNTGMVFQDYALFPHLNVAENVAFGLKNRRSGMNRTSIKKNTADAIALVGLSGLEKRYPHELSGGQQQRVALARALAPRPSLILLDEPLSNLDVQVRLRLRQEVRSILKEIGTSAIFVTHDREEALSISDQVGVMRAGCLEQLGTPEEIYTNPASRFVAEFVTQANFLPARRRGQLWETEVGSFEISNRECPNNIQFPNDAIPDSGELMLREENVILKPDNDAPLLIRDRHFLGREYRYCLQTPSGKELHARTALNTPLPVGIRVQLSVADPSIPIFPTITTSTPITPAYSATGWAMGNGQ</sequence>
<accession>B4VWF4</accession>
<evidence type="ECO:0000313" key="7">
    <source>
        <dbReference type="EMBL" id="EDX73622.1"/>
    </source>
</evidence>
<gene>
    <name evidence="7" type="ORF">MC7420_6670</name>
</gene>
<dbReference type="GO" id="GO:0015418">
    <property type="term" value="F:ABC-type quaternary ammonium compound transporting activity"/>
    <property type="evidence" value="ECO:0007669"/>
    <property type="project" value="UniProtKB-EC"/>
</dbReference>
<dbReference type="EC" id="7.6.2.9" evidence="5"/>
<keyword evidence="8" id="KW-1185">Reference proteome</keyword>
<dbReference type="InterPro" id="IPR050093">
    <property type="entry name" value="ABC_SmlMolc_Importer"/>
</dbReference>
<dbReference type="InterPro" id="IPR003593">
    <property type="entry name" value="AAA+_ATPase"/>
</dbReference>
<keyword evidence="2" id="KW-0813">Transport</keyword>
<keyword evidence="4" id="KW-0067">ATP-binding</keyword>
<organism evidence="7 8">
    <name type="scientific">Coleofasciculus chthonoplastes PCC 7420</name>
    <dbReference type="NCBI Taxonomy" id="118168"/>
    <lineage>
        <taxon>Bacteria</taxon>
        <taxon>Bacillati</taxon>
        <taxon>Cyanobacteriota</taxon>
        <taxon>Cyanophyceae</taxon>
        <taxon>Coleofasciculales</taxon>
        <taxon>Coleofasciculaceae</taxon>
        <taxon>Coleofasciculus</taxon>
    </lineage>
</organism>
<dbReference type="PROSITE" id="PS00211">
    <property type="entry name" value="ABC_TRANSPORTER_1"/>
    <property type="match status" value="1"/>
</dbReference>
<dbReference type="GO" id="GO:0005524">
    <property type="term" value="F:ATP binding"/>
    <property type="evidence" value="ECO:0007669"/>
    <property type="project" value="UniProtKB-KW"/>
</dbReference>
<dbReference type="HOGENOM" id="CLU_000604_1_1_3"/>
<keyword evidence="3" id="KW-0547">Nucleotide-binding</keyword>
<dbReference type="PANTHER" id="PTHR42781">
    <property type="entry name" value="SPERMIDINE/PUTRESCINE IMPORT ATP-BINDING PROTEIN POTA"/>
    <property type="match status" value="1"/>
</dbReference>
<evidence type="ECO:0000313" key="8">
    <source>
        <dbReference type="Proteomes" id="UP000003835"/>
    </source>
</evidence>
<dbReference type="GO" id="GO:0016887">
    <property type="term" value="F:ATP hydrolysis activity"/>
    <property type="evidence" value="ECO:0007669"/>
    <property type="project" value="InterPro"/>
</dbReference>
<dbReference type="GO" id="GO:0043190">
    <property type="term" value="C:ATP-binding cassette (ABC) transporter complex"/>
    <property type="evidence" value="ECO:0007669"/>
    <property type="project" value="InterPro"/>
</dbReference>
<name>B4VWF4_9CYAN</name>
<protein>
    <recommendedName>
        <fullName evidence="5">ABC-type quaternary amine transporter</fullName>
        <ecNumber evidence="5">7.6.2.9</ecNumber>
    </recommendedName>
</protein>
<dbReference type="InterPro" id="IPR017871">
    <property type="entry name" value="ABC_transporter-like_CS"/>
</dbReference>
<proteinExistence type="predicted"/>